<name>A0A6A6JFA2_WESOR</name>
<evidence type="ECO:0000256" key="4">
    <source>
        <dbReference type="ARBA" id="ARBA00023136"/>
    </source>
</evidence>
<evidence type="ECO:0000256" key="6">
    <source>
        <dbReference type="SAM" id="Phobius"/>
    </source>
</evidence>
<organism evidence="8 9">
    <name type="scientific">Westerdykella ornata</name>
    <dbReference type="NCBI Taxonomy" id="318751"/>
    <lineage>
        <taxon>Eukaryota</taxon>
        <taxon>Fungi</taxon>
        <taxon>Dikarya</taxon>
        <taxon>Ascomycota</taxon>
        <taxon>Pezizomycotina</taxon>
        <taxon>Dothideomycetes</taxon>
        <taxon>Pleosporomycetidae</taxon>
        <taxon>Pleosporales</taxon>
        <taxon>Sporormiaceae</taxon>
        <taxon>Westerdykella</taxon>
    </lineage>
</organism>
<keyword evidence="2 6" id="KW-0812">Transmembrane</keyword>
<feature type="transmembrane region" description="Helical" evidence="6">
    <location>
        <begin position="144"/>
        <end position="166"/>
    </location>
</feature>
<dbReference type="InterPro" id="IPR049326">
    <property type="entry name" value="Rhodopsin_dom_fungi"/>
</dbReference>
<feature type="transmembrane region" description="Helical" evidence="6">
    <location>
        <begin position="203"/>
        <end position="220"/>
    </location>
</feature>
<keyword evidence="9" id="KW-1185">Reference proteome</keyword>
<protein>
    <recommendedName>
        <fullName evidence="7">Rhodopsin domain-containing protein</fullName>
    </recommendedName>
</protein>
<evidence type="ECO:0000256" key="2">
    <source>
        <dbReference type="ARBA" id="ARBA00022692"/>
    </source>
</evidence>
<keyword evidence="3 6" id="KW-1133">Transmembrane helix</keyword>
<sequence>MPFGFPNLTAFTYAGWPQPFPSPATRGWYSPYAVTLASLAIAVVIARLISQARKSTKGLGIEDLFACLALIFCLLYAASTISGALAYGFNRHMWDVPDELYRPAALVYWLSETMFILSAGFVKISVLCFYRRLEPPCTAAIKKIIWVLMIFTTAYTIGCLLGHVLLCHPVAAYWDVPSRSDAIQGRACGNQQTLYLVEGPLDLFSTLYCIIIPALVLRNLPMSSFQRNGFHALVLVSLSALGAAIARAVFLYQLTHSVDGDATWRSLNVFACAQFELSVSLACASAPFLQRFASQYPRFPIVDPYQQSKGTTGSVVSRVSSSLSGQIKRLPFARNPSPRITEISSPPPRALEIPEWEFEAFHITQRPQSPIDEQSYDRYLAGMYGPPAPPKDIRQLLDQYRREHGEIV</sequence>
<evidence type="ECO:0000313" key="8">
    <source>
        <dbReference type="EMBL" id="KAF2274833.1"/>
    </source>
</evidence>
<keyword evidence="4 6" id="KW-0472">Membrane</keyword>
<accession>A0A6A6JFA2</accession>
<dbReference type="GO" id="GO:0016020">
    <property type="term" value="C:membrane"/>
    <property type="evidence" value="ECO:0007669"/>
    <property type="project" value="UniProtKB-SubCell"/>
</dbReference>
<evidence type="ECO:0000256" key="5">
    <source>
        <dbReference type="ARBA" id="ARBA00038359"/>
    </source>
</evidence>
<dbReference type="Pfam" id="PF20684">
    <property type="entry name" value="Fung_rhodopsin"/>
    <property type="match status" value="1"/>
</dbReference>
<dbReference type="OrthoDB" id="4525788at2759"/>
<feature type="transmembrane region" description="Helical" evidence="6">
    <location>
        <begin position="267"/>
        <end position="289"/>
    </location>
</feature>
<dbReference type="EMBL" id="ML986500">
    <property type="protein sequence ID" value="KAF2274833.1"/>
    <property type="molecule type" value="Genomic_DNA"/>
</dbReference>
<evidence type="ECO:0000313" key="9">
    <source>
        <dbReference type="Proteomes" id="UP000800097"/>
    </source>
</evidence>
<feature type="transmembrane region" description="Helical" evidence="6">
    <location>
        <begin position="61"/>
        <end position="87"/>
    </location>
</feature>
<evidence type="ECO:0000259" key="7">
    <source>
        <dbReference type="Pfam" id="PF20684"/>
    </source>
</evidence>
<dbReference type="PANTHER" id="PTHR33048:SF129">
    <property type="entry name" value="INTEGRAL MEMBRANE PROTEIN-RELATED"/>
    <property type="match status" value="1"/>
</dbReference>
<evidence type="ECO:0000256" key="3">
    <source>
        <dbReference type="ARBA" id="ARBA00022989"/>
    </source>
</evidence>
<dbReference type="AlphaFoldDB" id="A0A6A6JFA2"/>
<reference evidence="8" key="1">
    <citation type="journal article" date="2020" name="Stud. Mycol.">
        <title>101 Dothideomycetes genomes: a test case for predicting lifestyles and emergence of pathogens.</title>
        <authorList>
            <person name="Haridas S."/>
            <person name="Albert R."/>
            <person name="Binder M."/>
            <person name="Bloem J."/>
            <person name="Labutti K."/>
            <person name="Salamov A."/>
            <person name="Andreopoulos B."/>
            <person name="Baker S."/>
            <person name="Barry K."/>
            <person name="Bills G."/>
            <person name="Bluhm B."/>
            <person name="Cannon C."/>
            <person name="Castanera R."/>
            <person name="Culley D."/>
            <person name="Daum C."/>
            <person name="Ezra D."/>
            <person name="Gonzalez J."/>
            <person name="Henrissat B."/>
            <person name="Kuo A."/>
            <person name="Liang C."/>
            <person name="Lipzen A."/>
            <person name="Lutzoni F."/>
            <person name="Magnuson J."/>
            <person name="Mondo S."/>
            <person name="Nolan M."/>
            <person name="Ohm R."/>
            <person name="Pangilinan J."/>
            <person name="Park H.-J."/>
            <person name="Ramirez L."/>
            <person name="Alfaro M."/>
            <person name="Sun H."/>
            <person name="Tritt A."/>
            <person name="Yoshinaga Y."/>
            <person name="Zwiers L.-H."/>
            <person name="Turgeon B."/>
            <person name="Goodwin S."/>
            <person name="Spatafora J."/>
            <person name="Crous P."/>
            <person name="Grigoriev I."/>
        </authorList>
    </citation>
    <scope>NUCLEOTIDE SEQUENCE</scope>
    <source>
        <strain evidence="8">CBS 379.55</strain>
    </source>
</reference>
<dbReference type="InterPro" id="IPR052337">
    <property type="entry name" value="SAT4-like"/>
</dbReference>
<proteinExistence type="inferred from homology"/>
<comment type="similarity">
    <text evidence="5">Belongs to the SAT4 family.</text>
</comment>
<feature type="transmembrane region" description="Helical" evidence="6">
    <location>
        <begin position="232"/>
        <end position="255"/>
    </location>
</feature>
<gene>
    <name evidence="8" type="ORF">EI97DRAFT_459800</name>
</gene>
<dbReference type="Proteomes" id="UP000800097">
    <property type="component" value="Unassembled WGS sequence"/>
</dbReference>
<evidence type="ECO:0000256" key="1">
    <source>
        <dbReference type="ARBA" id="ARBA00004141"/>
    </source>
</evidence>
<dbReference type="RefSeq" id="XP_033652372.1">
    <property type="nucleotide sequence ID" value="XM_033801041.1"/>
</dbReference>
<comment type="subcellular location">
    <subcellularLocation>
        <location evidence="1">Membrane</location>
        <topology evidence="1">Multi-pass membrane protein</topology>
    </subcellularLocation>
</comment>
<dbReference type="PANTHER" id="PTHR33048">
    <property type="entry name" value="PTH11-LIKE INTEGRAL MEMBRANE PROTEIN (AFU_ORTHOLOGUE AFUA_5G11245)"/>
    <property type="match status" value="1"/>
</dbReference>
<feature type="transmembrane region" description="Helical" evidence="6">
    <location>
        <begin position="29"/>
        <end position="49"/>
    </location>
</feature>
<feature type="transmembrane region" description="Helical" evidence="6">
    <location>
        <begin position="107"/>
        <end position="132"/>
    </location>
</feature>
<feature type="domain" description="Rhodopsin" evidence="7">
    <location>
        <begin position="47"/>
        <end position="292"/>
    </location>
</feature>
<dbReference type="GeneID" id="54554216"/>